<accession>A0A1I4D054</accession>
<name>A0A1I4D054_9HYPH</name>
<protein>
    <submittedName>
        <fullName evidence="2">Membrane-anchored ribosome-binding protein, inhibits growth in stationary phase, ElaB/YqjD/DUF883 family</fullName>
    </submittedName>
</protein>
<dbReference type="STRING" id="1612308.SAMN05444581_13111"/>
<keyword evidence="3" id="KW-1185">Reference proteome</keyword>
<dbReference type="RefSeq" id="WP_091686502.1">
    <property type="nucleotide sequence ID" value="NZ_FOSN01000031.1"/>
</dbReference>
<proteinExistence type="predicted"/>
<keyword evidence="1" id="KW-0812">Transmembrane</keyword>
<dbReference type="EMBL" id="FOSN01000031">
    <property type="protein sequence ID" value="SFK85847.1"/>
    <property type="molecule type" value="Genomic_DNA"/>
</dbReference>
<keyword evidence="1" id="KW-0472">Membrane</keyword>
<dbReference type="AlphaFoldDB" id="A0A1I4D054"/>
<keyword evidence="1" id="KW-1133">Transmembrane helix</keyword>
<evidence type="ECO:0000313" key="3">
    <source>
        <dbReference type="Proteomes" id="UP000198755"/>
    </source>
</evidence>
<gene>
    <name evidence="2" type="ORF">SAMN05444581_13111</name>
</gene>
<organism evidence="2 3">
    <name type="scientific">Methylocapsa palsarum</name>
    <dbReference type="NCBI Taxonomy" id="1612308"/>
    <lineage>
        <taxon>Bacteria</taxon>
        <taxon>Pseudomonadati</taxon>
        <taxon>Pseudomonadota</taxon>
        <taxon>Alphaproteobacteria</taxon>
        <taxon>Hyphomicrobiales</taxon>
        <taxon>Beijerinckiaceae</taxon>
        <taxon>Methylocapsa</taxon>
    </lineage>
</organism>
<dbReference type="OrthoDB" id="9876871at2"/>
<sequence>MESKGLRSESETLSAIGGIEESVLRSVGALGASIAEAGVRGKDAISTVATDATNSAGAELALLRSDLNSLIDTVEKFIAHAGVETEKVARKVSHNVAGRASDLSDKGVEMASAATDQAKVFASDFEHMVRRNPIGAIAGAVTVGVVIGLLGRRS</sequence>
<evidence type="ECO:0000256" key="1">
    <source>
        <dbReference type="SAM" id="Phobius"/>
    </source>
</evidence>
<feature type="transmembrane region" description="Helical" evidence="1">
    <location>
        <begin position="134"/>
        <end position="151"/>
    </location>
</feature>
<evidence type="ECO:0000313" key="2">
    <source>
        <dbReference type="EMBL" id="SFK85847.1"/>
    </source>
</evidence>
<reference evidence="2 3" key="1">
    <citation type="submission" date="2016-10" db="EMBL/GenBank/DDBJ databases">
        <authorList>
            <person name="de Groot N.N."/>
        </authorList>
    </citation>
    <scope>NUCLEOTIDE SEQUENCE [LARGE SCALE GENOMIC DNA]</scope>
    <source>
        <strain evidence="2 3">NE2</strain>
    </source>
</reference>
<dbReference type="Proteomes" id="UP000198755">
    <property type="component" value="Unassembled WGS sequence"/>
</dbReference>